<protein>
    <submittedName>
        <fullName evidence="1">Uncharacterized protein</fullName>
    </submittedName>
</protein>
<accession>A0ABV7VDI8</accession>
<dbReference type="Proteomes" id="UP001595711">
    <property type="component" value="Unassembled WGS sequence"/>
</dbReference>
<evidence type="ECO:0000313" key="1">
    <source>
        <dbReference type="EMBL" id="MFC3675521.1"/>
    </source>
</evidence>
<reference evidence="2" key="1">
    <citation type="journal article" date="2019" name="Int. J. Syst. Evol. Microbiol.">
        <title>The Global Catalogue of Microorganisms (GCM) 10K type strain sequencing project: providing services to taxonomists for standard genome sequencing and annotation.</title>
        <authorList>
            <consortium name="The Broad Institute Genomics Platform"/>
            <consortium name="The Broad Institute Genome Sequencing Center for Infectious Disease"/>
            <person name="Wu L."/>
            <person name="Ma J."/>
        </authorList>
    </citation>
    <scope>NUCLEOTIDE SEQUENCE [LARGE SCALE GENOMIC DNA]</scope>
    <source>
        <strain evidence="2">KCTC 42182</strain>
    </source>
</reference>
<evidence type="ECO:0000313" key="2">
    <source>
        <dbReference type="Proteomes" id="UP001595711"/>
    </source>
</evidence>
<gene>
    <name evidence="1" type="ORF">ACFOOQ_08205</name>
</gene>
<name>A0ABV7VDI8_9PROT</name>
<dbReference type="RefSeq" id="WP_379724240.1">
    <property type="nucleotide sequence ID" value="NZ_JBHRYJ010000001.1"/>
</dbReference>
<dbReference type="EMBL" id="JBHRYJ010000001">
    <property type="protein sequence ID" value="MFC3675521.1"/>
    <property type="molecule type" value="Genomic_DNA"/>
</dbReference>
<proteinExistence type="predicted"/>
<keyword evidence="2" id="KW-1185">Reference proteome</keyword>
<comment type="caution">
    <text evidence="1">The sequence shown here is derived from an EMBL/GenBank/DDBJ whole genome shotgun (WGS) entry which is preliminary data.</text>
</comment>
<organism evidence="1 2">
    <name type="scientific">Ferrovibrio xuzhouensis</name>
    <dbReference type="NCBI Taxonomy" id="1576914"/>
    <lineage>
        <taxon>Bacteria</taxon>
        <taxon>Pseudomonadati</taxon>
        <taxon>Pseudomonadota</taxon>
        <taxon>Alphaproteobacteria</taxon>
        <taxon>Rhodospirillales</taxon>
        <taxon>Rhodospirillaceae</taxon>
        <taxon>Ferrovibrio</taxon>
    </lineage>
</organism>
<sequence>MIRAPARLTPSPRAAAKLPCAGRRTGADYRHRERRFPSVGIAGTAIALAPQAVLAGSNVLSSLRDMACPCCGQPLVLFGRAV</sequence>